<dbReference type="PANTHER" id="PTHR30151">
    <property type="entry name" value="ALKANE SULFONATE ABC TRANSPORTER-RELATED, MEMBRANE SUBUNIT"/>
    <property type="match status" value="1"/>
</dbReference>
<dbReference type="Gene3D" id="1.10.3720.10">
    <property type="entry name" value="MetI-like"/>
    <property type="match status" value="1"/>
</dbReference>
<evidence type="ECO:0000256" key="2">
    <source>
        <dbReference type="ARBA" id="ARBA00022448"/>
    </source>
</evidence>
<evidence type="ECO:0000256" key="7">
    <source>
        <dbReference type="RuleBase" id="RU363032"/>
    </source>
</evidence>
<dbReference type="SUPFAM" id="SSF161098">
    <property type="entry name" value="MetI-like"/>
    <property type="match status" value="1"/>
</dbReference>
<dbReference type="GO" id="GO:0055085">
    <property type="term" value="P:transmembrane transport"/>
    <property type="evidence" value="ECO:0007669"/>
    <property type="project" value="InterPro"/>
</dbReference>
<dbReference type="PANTHER" id="PTHR30151:SF0">
    <property type="entry name" value="ABC TRANSPORTER PERMEASE PROTEIN MJ0413-RELATED"/>
    <property type="match status" value="1"/>
</dbReference>
<protein>
    <submittedName>
        <fullName evidence="9">Sulfonate transport system permease protein</fullName>
    </submittedName>
</protein>
<evidence type="ECO:0000256" key="1">
    <source>
        <dbReference type="ARBA" id="ARBA00004651"/>
    </source>
</evidence>
<dbReference type="OrthoDB" id="34174at2"/>
<keyword evidence="4 7" id="KW-0812">Transmembrane</keyword>
<dbReference type="GO" id="GO:0005886">
    <property type="term" value="C:plasma membrane"/>
    <property type="evidence" value="ECO:0007669"/>
    <property type="project" value="UniProtKB-SubCell"/>
</dbReference>
<dbReference type="CDD" id="cd06261">
    <property type="entry name" value="TM_PBP2"/>
    <property type="match status" value="1"/>
</dbReference>
<evidence type="ECO:0000256" key="3">
    <source>
        <dbReference type="ARBA" id="ARBA00022475"/>
    </source>
</evidence>
<keyword evidence="10" id="KW-1185">Reference proteome</keyword>
<feature type="transmembrane region" description="Helical" evidence="7">
    <location>
        <begin position="97"/>
        <end position="116"/>
    </location>
</feature>
<keyword evidence="6 7" id="KW-0472">Membrane</keyword>
<feature type="domain" description="ABC transmembrane type-1" evidence="8">
    <location>
        <begin position="86"/>
        <end position="271"/>
    </location>
</feature>
<dbReference type="AlphaFoldDB" id="A0A285GGM1"/>
<keyword evidence="2 7" id="KW-0813">Transport</keyword>
<dbReference type="InterPro" id="IPR035906">
    <property type="entry name" value="MetI-like_sf"/>
</dbReference>
<evidence type="ECO:0000313" key="10">
    <source>
        <dbReference type="Proteomes" id="UP000219573"/>
    </source>
</evidence>
<dbReference type="PROSITE" id="PS50928">
    <property type="entry name" value="ABC_TM1"/>
    <property type="match status" value="1"/>
</dbReference>
<sequence length="291" mass="33053">MRENVFENGQYVNESEKSMRIISIKSKLSKLNKSKCTQLFSLVLFFVIWQLIYKLNGEFQWFNPTFLPSPMSVYKTTVDYIINGNLIYQVYVSVRRALLGFVLGTLLAIVLGILTCRSKLIDDMTNPILSLIGPIPVYAFLPIFIIWFGIGEISKISLIAYATFMPQLTYTVDGIRGVNSNWIRSAMSLGASEYQIFTKVIFKSALPNIFVGMRVSLALTFSALVVAEMMGANEGLGFIIVYARNWFKMGDMFMAVTIIGLLYTVFNYILLEIESVLFKWKKDGMKDAVER</sequence>
<name>A0A285GGM1_9FIRM</name>
<comment type="similarity">
    <text evidence="7">Belongs to the binding-protein-dependent transport system permease family.</text>
</comment>
<reference evidence="10" key="1">
    <citation type="submission" date="2017-09" db="EMBL/GenBank/DDBJ databases">
        <authorList>
            <person name="Varghese N."/>
            <person name="Submissions S."/>
        </authorList>
    </citation>
    <scope>NUCLEOTIDE SEQUENCE [LARGE SCALE GENOMIC DNA]</scope>
    <source>
        <strain evidence="10">MSL47</strain>
    </source>
</reference>
<evidence type="ECO:0000256" key="5">
    <source>
        <dbReference type="ARBA" id="ARBA00022989"/>
    </source>
</evidence>
<comment type="subcellular location">
    <subcellularLocation>
        <location evidence="1 7">Cell membrane</location>
        <topology evidence="1 7">Multi-pass membrane protein</topology>
    </subcellularLocation>
</comment>
<keyword evidence="3" id="KW-1003">Cell membrane</keyword>
<gene>
    <name evidence="9" type="ORF">SAMN06265827_107109</name>
</gene>
<keyword evidence="5 7" id="KW-1133">Transmembrane helix</keyword>
<dbReference type="EMBL" id="OBDZ01000007">
    <property type="protein sequence ID" value="SNY22719.1"/>
    <property type="molecule type" value="Genomic_DNA"/>
</dbReference>
<evidence type="ECO:0000256" key="4">
    <source>
        <dbReference type="ARBA" id="ARBA00022692"/>
    </source>
</evidence>
<dbReference type="InterPro" id="IPR000515">
    <property type="entry name" value="MetI-like"/>
</dbReference>
<evidence type="ECO:0000259" key="8">
    <source>
        <dbReference type="PROSITE" id="PS50928"/>
    </source>
</evidence>
<feature type="transmembrane region" description="Helical" evidence="7">
    <location>
        <begin position="36"/>
        <end position="53"/>
    </location>
</feature>
<feature type="transmembrane region" description="Helical" evidence="7">
    <location>
        <begin position="128"/>
        <end position="150"/>
    </location>
</feature>
<dbReference type="Proteomes" id="UP000219573">
    <property type="component" value="Unassembled WGS sequence"/>
</dbReference>
<dbReference type="RefSeq" id="WP_097017295.1">
    <property type="nucleotide sequence ID" value="NZ_OBDZ01000007.1"/>
</dbReference>
<feature type="transmembrane region" description="Helical" evidence="7">
    <location>
        <begin position="209"/>
        <end position="232"/>
    </location>
</feature>
<proteinExistence type="inferred from homology"/>
<organism evidence="9 10">
    <name type="scientific">Orenia metallireducens</name>
    <dbReference type="NCBI Taxonomy" id="1413210"/>
    <lineage>
        <taxon>Bacteria</taxon>
        <taxon>Bacillati</taxon>
        <taxon>Bacillota</taxon>
        <taxon>Clostridia</taxon>
        <taxon>Halanaerobiales</taxon>
        <taxon>Halobacteroidaceae</taxon>
        <taxon>Orenia</taxon>
    </lineage>
</organism>
<evidence type="ECO:0000256" key="6">
    <source>
        <dbReference type="ARBA" id="ARBA00023136"/>
    </source>
</evidence>
<feature type="transmembrane region" description="Helical" evidence="7">
    <location>
        <begin position="156"/>
        <end position="175"/>
    </location>
</feature>
<evidence type="ECO:0000313" key="9">
    <source>
        <dbReference type="EMBL" id="SNY22719.1"/>
    </source>
</evidence>
<feature type="transmembrane region" description="Helical" evidence="7">
    <location>
        <begin position="252"/>
        <end position="271"/>
    </location>
</feature>
<dbReference type="Pfam" id="PF00528">
    <property type="entry name" value="BPD_transp_1"/>
    <property type="match status" value="1"/>
</dbReference>
<accession>A0A285GGM1</accession>